<dbReference type="EMBL" id="LAZR01006914">
    <property type="protein sequence ID" value="KKM88785.1"/>
    <property type="molecule type" value="Genomic_DNA"/>
</dbReference>
<evidence type="ECO:0000256" key="1">
    <source>
        <dbReference type="SAM" id="Coils"/>
    </source>
</evidence>
<name>A0A0F9NJ07_9ZZZZ</name>
<protein>
    <submittedName>
        <fullName evidence="2">Uncharacterized protein</fullName>
    </submittedName>
</protein>
<feature type="coiled-coil region" evidence="1">
    <location>
        <begin position="2"/>
        <end position="53"/>
    </location>
</feature>
<organism evidence="2">
    <name type="scientific">marine sediment metagenome</name>
    <dbReference type="NCBI Taxonomy" id="412755"/>
    <lineage>
        <taxon>unclassified sequences</taxon>
        <taxon>metagenomes</taxon>
        <taxon>ecological metagenomes</taxon>
    </lineage>
</organism>
<reference evidence="2" key="1">
    <citation type="journal article" date="2015" name="Nature">
        <title>Complex archaea that bridge the gap between prokaryotes and eukaryotes.</title>
        <authorList>
            <person name="Spang A."/>
            <person name="Saw J.H."/>
            <person name="Jorgensen S.L."/>
            <person name="Zaremba-Niedzwiedzka K."/>
            <person name="Martijn J."/>
            <person name="Lind A.E."/>
            <person name="van Eijk R."/>
            <person name="Schleper C."/>
            <person name="Guy L."/>
            <person name="Ettema T.J."/>
        </authorList>
    </citation>
    <scope>NUCLEOTIDE SEQUENCE</scope>
</reference>
<accession>A0A0F9NJ07</accession>
<evidence type="ECO:0000313" key="2">
    <source>
        <dbReference type="EMBL" id="KKM88785.1"/>
    </source>
</evidence>
<sequence>MLIEEKEQVQGLVRQLVVLEADLNDLEGVFGGLNALEKTFSRIRNESNELIEKLNKKLSES</sequence>
<dbReference type="AlphaFoldDB" id="A0A0F9NJ07"/>
<keyword evidence="1" id="KW-0175">Coiled coil</keyword>
<proteinExistence type="predicted"/>
<comment type="caution">
    <text evidence="2">The sequence shown here is derived from an EMBL/GenBank/DDBJ whole genome shotgun (WGS) entry which is preliminary data.</text>
</comment>
<gene>
    <name evidence="2" type="ORF">LCGC14_1255320</name>
</gene>